<comment type="caution">
    <text evidence="2">The sequence shown here is derived from an EMBL/GenBank/DDBJ whole genome shotgun (WGS) entry which is preliminary data.</text>
</comment>
<dbReference type="EMBL" id="JAPJDO010000010">
    <property type="protein sequence ID" value="MCX2937802.1"/>
    <property type="molecule type" value="Genomic_DNA"/>
</dbReference>
<proteinExistence type="predicted"/>
<keyword evidence="1" id="KW-0812">Transmembrane</keyword>
<reference evidence="2 3" key="1">
    <citation type="submission" date="2022-11" db="EMBL/GenBank/DDBJ databases">
        <title>Mycobacterium sp. nov.</title>
        <authorList>
            <person name="Papic B."/>
            <person name="Spicic S."/>
            <person name="Duvnjak S."/>
        </authorList>
    </citation>
    <scope>NUCLEOTIDE SEQUENCE [LARGE SCALE GENOMIC DNA]</scope>
    <source>
        <strain evidence="2 3">CVI_P4</strain>
    </source>
</reference>
<dbReference type="Proteomes" id="UP001300745">
    <property type="component" value="Unassembled WGS sequence"/>
</dbReference>
<keyword evidence="1" id="KW-1133">Transmembrane helix</keyword>
<evidence type="ECO:0000313" key="3">
    <source>
        <dbReference type="Proteomes" id="UP001300745"/>
    </source>
</evidence>
<name>A0ABT3SE67_9MYCO</name>
<keyword evidence="1" id="KW-0472">Membrane</keyword>
<protein>
    <submittedName>
        <fullName evidence="2">Uncharacterized protein</fullName>
    </submittedName>
</protein>
<accession>A0ABT3SE67</accession>
<sequence>MAIGSAIGIPLFFLVNDTVGTIVFWLPVIAGIVIAFIRQHRSIETLPTFEEMHAQAEADARRLWGDADLPPALLDTSRWTLSDEHYHRLRMTPVSEVMKDVSEDADLKINVDLWHRSMAPGPHAEFVTPVTDRIGTLRHQDGTIAQCHGYPKHNIFGPHPKDGKRWWQIVVHNPRHKFMFSNDEIAQWPVIFEGEDD</sequence>
<feature type="transmembrane region" description="Helical" evidence="1">
    <location>
        <begin position="19"/>
        <end position="37"/>
    </location>
</feature>
<keyword evidence="3" id="KW-1185">Reference proteome</keyword>
<organism evidence="2 3">
    <name type="scientific">Mycobacterium pinniadriaticum</name>
    <dbReference type="NCBI Taxonomy" id="2994102"/>
    <lineage>
        <taxon>Bacteria</taxon>
        <taxon>Bacillati</taxon>
        <taxon>Actinomycetota</taxon>
        <taxon>Actinomycetes</taxon>
        <taxon>Mycobacteriales</taxon>
        <taxon>Mycobacteriaceae</taxon>
        <taxon>Mycobacterium</taxon>
    </lineage>
</organism>
<evidence type="ECO:0000313" key="2">
    <source>
        <dbReference type="EMBL" id="MCX2937802.1"/>
    </source>
</evidence>
<evidence type="ECO:0000256" key="1">
    <source>
        <dbReference type="SAM" id="Phobius"/>
    </source>
</evidence>
<dbReference type="RefSeq" id="WP_265997460.1">
    <property type="nucleotide sequence ID" value="NZ_JAPJDN010000010.1"/>
</dbReference>
<gene>
    <name evidence="2" type="ORF">ORI27_13920</name>
</gene>